<dbReference type="Proteomes" id="UP000823674">
    <property type="component" value="Chromosome A10"/>
</dbReference>
<comment type="caution">
    <text evidence="1">The sequence shown here is derived from an EMBL/GenBank/DDBJ whole genome shotgun (WGS) entry which is preliminary data.</text>
</comment>
<accession>A0ABQ7KUT2</accession>
<evidence type="ECO:0000313" key="2">
    <source>
        <dbReference type="Proteomes" id="UP000823674"/>
    </source>
</evidence>
<keyword evidence="2" id="KW-1185">Reference proteome</keyword>
<evidence type="ECO:0000313" key="1">
    <source>
        <dbReference type="EMBL" id="KAG5377054.1"/>
    </source>
</evidence>
<reference evidence="1 2" key="1">
    <citation type="submission" date="2021-03" db="EMBL/GenBank/DDBJ databases">
        <authorList>
            <person name="King G.J."/>
            <person name="Bancroft I."/>
            <person name="Baten A."/>
            <person name="Bloomfield J."/>
            <person name="Borpatragohain P."/>
            <person name="He Z."/>
            <person name="Irish N."/>
            <person name="Irwin J."/>
            <person name="Liu K."/>
            <person name="Mauleon R.P."/>
            <person name="Moore J."/>
            <person name="Morris R."/>
            <person name="Ostergaard L."/>
            <person name="Wang B."/>
            <person name="Wells R."/>
        </authorList>
    </citation>
    <scope>NUCLEOTIDE SEQUENCE [LARGE SCALE GENOMIC DNA]</scope>
    <source>
        <strain evidence="1">R-o-18</strain>
        <tissue evidence="1">Leaf</tissue>
    </source>
</reference>
<proteinExistence type="predicted"/>
<gene>
    <name evidence="1" type="primary">A10g506730.1_BraROA</name>
    <name evidence="1" type="ORF">IGI04_041650</name>
</gene>
<organism evidence="1 2">
    <name type="scientific">Brassica rapa subsp. trilocularis</name>
    <dbReference type="NCBI Taxonomy" id="1813537"/>
    <lineage>
        <taxon>Eukaryota</taxon>
        <taxon>Viridiplantae</taxon>
        <taxon>Streptophyta</taxon>
        <taxon>Embryophyta</taxon>
        <taxon>Tracheophyta</taxon>
        <taxon>Spermatophyta</taxon>
        <taxon>Magnoliopsida</taxon>
        <taxon>eudicotyledons</taxon>
        <taxon>Gunneridae</taxon>
        <taxon>Pentapetalae</taxon>
        <taxon>rosids</taxon>
        <taxon>malvids</taxon>
        <taxon>Brassicales</taxon>
        <taxon>Brassicaceae</taxon>
        <taxon>Brassiceae</taxon>
        <taxon>Brassica</taxon>
    </lineage>
</organism>
<sequence>KDPKLPESIRYCIFHHSENKFIPLLEMNPNGAIDWTFKLSHCFITGKVLLLTIERGIQLELLATGLEIERIWPTSYFNAKPALTPLHVSEGFGTAVS</sequence>
<name>A0ABQ7KUT2_BRACM</name>
<protein>
    <submittedName>
        <fullName evidence="1">Uncharacterized protein</fullName>
    </submittedName>
</protein>
<dbReference type="EMBL" id="JADBGQ010000010">
    <property type="protein sequence ID" value="KAG5377054.1"/>
    <property type="molecule type" value="Genomic_DNA"/>
</dbReference>
<feature type="non-terminal residue" evidence="1">
    <location>
        <position position="1"/>
    </location>
</feature>